<dbReference type="GO" id="GO:0005886">
    <property type="term" value="C:plasma membrane"/>
    <property type="evidence" value="ECO:0007669"/>
    <property type="project" value="TreeGrafter"/>
</dbReference>
<feature type="binding site" evidence="7">
    <location>
        <position position="131"/>
    </location>
    <ligand>
        <name>FMN</name>
        <dbReference type="ChEBI" id="CHEBI:58210"/>
    </ligand>
</feature>
<dbReference type="Gene3D" id="3.20.20.70">
    <property type="entry name" value="Aldolase class I"/>
    <property type="match status" value="1"/>
</dbReference>
<dbReference type="PIRSF" id="PIRSF000138">
    <property type="entry name" value="Al-hdrx_acd_dh"/>
    <property type="match status" value="1"/>
</dbReference>
<evidence type="ECO:0000256" key="1">
    <source>
        <dbReference type="ARBA" id="ARBA00001917"/>
    </source>
</evidence>
<dbReference type="PROSITE" id="PS51349">
    <property type="entry name" value="FMN_HYDROXY_ACID_DH_2"/>
    <property type="match status" value="1"/>
</dbReference>
<evidence type="ECO:0000256" key="4">
    <source>
        <dbReference type="ARBA" id="ARBA00023002"/>
    </source>
</evidence>
<feature type="binding site" evidence="7">
    <location>
        <position position="278"/>
    </location>
    <ligand>
        <name>FMN</name>
        <dbReference type="ChEBI" id="CHEBI:58210"/>
    </ligand>
</feature>
<feature type="binding site" evidence="7">
    <location>
        <begin position="311"/>
        <end position="315"/>
    </location>
    <ligand>
        <name>FMN</name>
        <dbReference type="ChEBI" id="CHEBI:58210"/>
    </ligand>
</feature>
<proteinExistence type="inferred from homology"/>
<dbReference type="PROSITE" id="PS00557">
    <property type="entry name" value="FMN_HYDROXY_ACID_DH_1"/>
    <property type="match status" value="1"/>
</dbReference>
<dbReference type="SUPFAM" id="SSF51395">
    <property type="entry name" value="FMN-linked oxidoreductases"/>
    <property type="match status" value="1"/>
</dbReference>
<feature type="binding site" evidence="7">
    <location>
        <position position="283"/>
    </location>
    <ligand>
        <name>glyoxylate</name>
        <dbReference type="ChEBI" id="CHEBI:36655"/>
    </ligand>
</feature>
<feature type="binding site" evidence="7">
    <location>
        <begin position="334"/>
        <end position="335"/>
    </location>
    <ligand>
        <name>FMN</name>
        <dbReference type="ChEBI" id="CHEBI:58210"/>
    </ligand>
</feature>
<comment type="cofactor">
    <cofactor evidence="1">
        <name>FMN</name>
        <dbReference type="ChEBI" id="CHEBI:58210"/>
    </cofactor>
</comment>
<dbReference type="OrthoDB" id="9770452at2"/>
<keyword evidence="10" id="KW-1185">Reference proteome</keyword>
<feature type="domain" description="FMN hydroxy acid dehydrogenase" evidence="8">
    <location>
        <begin position="2"/>
        <end position="385"/>
    </location>
</feature>
<dbReference type="GO" id="GO:0009060">
    <property type="term" value="P:aerobic respiration"/>
    <property type="evidence" value="ECO:0007669"/>
    <property type="project" value="TreeGrafter"/>
</dbReference>
<dbReference type="InterPro" id="IPR013785">
    <property type="entry name" value="Aldolase_TIM"/>
</dbReference>
<dbReference type="CDD" id="cd02809">
    <property type="entry name" value="alpha_hydroxyacid_oxid_FMN"/>
    <property type="match status" value="1"/>
</dbReference>
<dbReference type="AlphaFoldDB" id="A0A2N5XRZ0"/>
<evidence type="ECO:0000259" key="8">
    <source>
        <dbReference type="PROSITE" id="PS51349"/>
    </source>
</evidence>
<keyword evidence="3 7" id="KW-0288">FMN</keyword>
<dbReference type="EMBL" id="PKUQ01000018">
    <property type="protein sequence ID" value="PLW77225.1"/>
    <property type="molecule type" value="Genomic_DNA"/>
</dbReference>
<dbReference type="PANTHER" id="PTHR10578:SF107">
    <property type="entry name" value="2-HYDROXYACID OXIDASE 1"/>
    <property type="match status" value="1"/>
</dbReference>
<feature type="binding site" evidence="7">
    <location>
        <position position="168"/>
    </location>
    <ligand>
        <name>glyoxylate</name>
        <dbReference type="ChEBI" id="CHEBI:36655"/>
    </ligand>
</feature>
<dbReference type="InterPro" id="IPR012133">
    <property type="entry name" value="Alpha-hydoxy_acid_DH_FMN"/>
</dbReference>
<feature type="binding site" evidence="7">
    <location>
        <position position="110"/>
    </location>
    <ligand>
        <name>FMN</name>
        <dbReference type="ChEBI" id="CHEBI:58210"/>
    </ligand>
</feature>
<feature type="binding site" evidence="7">
    <location>
        <position position="280"/>
    </location>
    <ligand>
        <name>glyoxylate</name>
        <dbReference type="ChEBI" id="CHEBI:36655"/>
    </ligand>
</feature>
<feature type="binding site" evidence="7">
    <location>
        <position position="133"/>
    </location>
    <ligand>
        <name>glyoxylate</name>
        <dbReference type="ChEBI" id="CHEBI:36655"/>
    </ligand>
</feature>
<keyword evidence="4" id="KW-0560">Oxidoreductase</keyword>
<evidence type="ECO:0000256" key="5">
    <source>
        <dbReference type="ARBA" id="ARBA00024042"/>
    </source>
</evidence>
<evidence type="ECO:0000313" key="10">
    <source>
        <dbReference type="Proteomes" id="UP000234881"/>
    </source>
</evidence>
<sequence length="389" mass="42545">MSFDRHFLNVDDFQKAARRRLPKIFADYVDGGAFTETTLKRNGADFERIALRQKVLTNLKDPDISTLLNSTRYTLPFGPGPVGYQGLYRRGGDLAIAKAAAKAGVPFVLSTFSIAGPETIARETGVAPQFQLYLDIDPDVNASYLSQCRKAGVDTIFLTVDTAITSVREKDVRNGFRAVDRITPHLAMQFATRPGWTLDMAMGPFPQVEIIKGREADFGKGALAQSGSLAGRLDKNLTWETIRTLRKQWDGKLIIKGISDIKDAAQAAKEDIDGIVLSNHGGRQLDHGLSTISLVAGIRQALGCEKSLYVDSGFRRGSDVIKAIALGADFVLMGRPFTWAVTAKGERGVSKLFQLLKVETETTLQLMGLSSLEELKAEGTSALRFLDKE</sequence>
<keyword evidence="2 7" id="KW-0285">Flavoprotein</keyword>
<evidence type="ECO:0000256" key="6">
    <source>
        <dbReference type="PIRSR" id="PIRSR000138-1"/>
    </source>
</evidence>
<gene>
    <name evidence="9" type="ORF">C0081_10790</name>
</gene>
<dbReference type="Pfam" id="PF01070">
    <property type="entry name" value="FMN_dh"/>
    <property type="match status" value="1"/>
</dbReference>
<dbReference type="InterPro" id="IPR008259">
    <property type="entry name" value="FMN_hydac_DH_AS"/>
</dbReference>
<dbReference type="InterPro" id="IPR037396">
    <property type="entry name" value="FMN_HAD"/>
</dbReference>
<evidence type="ECO:0000256" key="2">
    <source>
        <dbReference type="ARBA" id="ARBA00022630"/>
    </source>
</evidence>
<dbReference type="InterPro" id="IPR000262">
    <property type="entry name" value="FMN-dep_DH"/>
</dbReference>
<accession>A0A2N5XRZ0</accession>
<evidence type="ECO:0000256" key="7">
    <source>
        <dbReference type="PIRSR" id="PIRSR000138-2"/>
    </source>
</evidence>
<feature type="binding site" evidence="7">
    <location>
        <position position="28"/>
    </location>
    <ligand>
        <name>glyoxylate</name>
        <dbReference type="ChEBI" id="CHEBI:36655"/>
    </ligand>
</feature>
<organism evidence="9 10">
    <name type="scientific">Cohaesibacter celericrescens</name>
    <dbReference type="NCBI Taxonomy" id="2067669"/>
    <lineage>
        <taxon>Bacteria</taxon>
        <taxon>Pseudomonadati</taxon>
        <taxon>Pseudomonadota</taxon>
        <taxon>Alphaproteobacteria</taxon>
        <taxon>Hyphomicrobiales</taxon>
        <taxon>Cohaesibacteraceae</taxon>
    </lineage>
</organism>
<dbReference type="Proteomes" id="UP000234881">
    <property type="component" value="Unassembled WGS sequence"/>
</dbReference>
<feature type="binding site" evidence="7">
    <location>
        <position position="159"/>
    </location>
    <ligand>
        <name>FMN</name>
        <dbReference type="ChEBI" id="CHEBI:58210"/>
    </ligand>
</feature>
<dbReference type="RefSeq" id="WP_101533841.1">
    <property type="nucleotide sequence ID" value="NZ_PKUQ01000018.1"/>
</dbReference>
<feature type="binding site" evidence="7">
    <location>
        <begin position="81"/>
        <end position="83"/>
    </location>
    <ligand>
        <name>FMN</name>
        <dbReference type="ChEBI" id="CHEBI:58210"/>
    </ligand>
</feature>
<comment type="caution">
    <text evidence="9">The sequence shown here is derived from an EMBL/GenBank/DDBJ whole genome shotgun (WGS) entry which is preliminary data.</text>
</comment>
<protein>
    <submittedName>
        <fullName evidence="9">Alpha-hydroxy-acid oxidizing enzyme</fullName>
    </submittedName>
</protein>
<evidence type="ECO:0000256" key="3">
    <source>
        <dbReference type="ARBA" id="ARBA00022643"/>
    </source>
</evidence>
<feature type="active site" description="Proton acceptor" evidence="6">
    <location>
        <position position="280"/>
    </location>
</feature>
<evidence type="ECO:0000313" key="9">
    <source>
        <dbReference type="EMBL" id="PLW77225.1"/>
    </source>
</evidence>
<dbReference type="PANTHER" id="PTHR10578">
    <property type="entry name" value="S -2-HYDROXY-ACID OXIDASE-RELATED"/>
    <property type="match status" value="1"/>
</dbReference>
<dbReference type="GO" id="GO:0004459">
    <property type="term" value="F:L-lactate dehydrogenase (NAD+) activity"/>
    <property type="evidence" value="ECO:0007669"/>
    <property type="project" value="TreeGrafter"/>
</dbReference>
<reference evidence="9 10" key="1">
    <citation type="submission" date="2018-01" db="EMBL/GenBank/DDBJ databases">
        <title>The draft genome sequence of Cohaesibacter sp. H1304.</title>
        <authorList>
            <person name="Wang N.-N."/>
            <person name="Du Z.-J."/>
        </authorList>
    </citation>
    <scope>NUCLEOTIDE SEQUENCE [LARGE SCALE GENOMIC DNA]</scope>
    <source>
        <strain evidence="9 10">H1304</strain>
    </source>
</reference>
<feature type="binding site" evidence="7">
    <location>
        <position position="256"/>
    </location>
    <ligand>
        <name>FMN</name>
        <dbReference type="ChEBI" id="CHEBI:58210"/>
    </ligand>
</feature>
<name>A0A2N5XRZ0_9HYPH</name>
<comment type="similarity">
    <text evidence="5">Belongs to the FMN-dependent alpha-hydroxy acid dehydrogenase family.</text>
</comment>
<dbReference type="GO" id="GO:0010181">
    <property type="term" value="F:FMN binding"/>
    <property type="evidence" value="ECO:0007669"/>
    <property type="project" value="InterPro"/>
</dbReference>